<feature type="repeat" description="ARM" evidence="7">
    <location>
        <begin position="162"/>
        <end position="190"/>
    </location>
</feature>
<evidence type="ECO:0000256" key="8">
    <source>
        <dbReference type="SAM" id="MobiDB-lite"/>
    </source>
</evidence>
<keyword evidence="3 6" id="KW-0813">Transport</keyword>
<comment type="similarity">
    <text evidence="2 6">Belongs to the adaptor complexes large subunit family.</text>
</comment>
<keyword evidence="11" id="KW-1185">Reference proteome</keyword>
<dbReference type="GO" id="GO:0006886">
    <property type="term" value="P:intracellular protein transport"/>
    <property type="evidence" value="ECO:0007669"/>
    <property type="project" value="InterPro"/>
</dbReference>
<evidence type="ECO:0000256" key="1">
    <source>
        <dbReference type="ARBA" id="ARBA00004308"/>
    </source>
</evidence>
<evidence type="ECO:0000259" key="9">
    <source>
        <dbReference type="Pfam" id="PF01602"/>
    </source>
</evidence>
<feature type="compositionally biased region" description="Low complexity" evidence="8">
    <location>
        <begin position="643"/>
        <end position="658"/>
    </location>
</feature>
<dbReference type="InterPro" id="IPR000225">
    <property type="entry name" value="Armadillo"/>
</dbReference>
<dbReference type="GO" id="GO:0016192">
    <property type="term" value="P:vesicle-mediated transport"/>
    <property type="evidence" value="ECO:0007669"/>
    <property type="project" value="InterPro"/>
</dbReference>
<gene>
    <name evidence="10" type="primary">MPUL0A02520</name>
    <name evidence="10" type="ORF">METSCH_A02520</name>
</gene>
<evidence type="ECO:0000256" key="6">
    <source>
        <dbReference type="PIRNR" id="PIRNR002291"/>
    </source>
</evidence>
<dbReference type="STRING" id="2163413.A0A4P6XG52"/>
<dbReference type="GO" id="GO:0030117">
    <property type="term" value="C:membrane coat"/>
    <property type="evidence" value="ECO:0007669"/>
    <property type="project" value="InterPro"/>
</dbReference>
<dbReference type="GO" id="GO:0012505">
    <property type="term" value="C:endomembrane system"/>
    <property type="evidence" value="ECO:0007669"/>
    <property type="project" value="UniProtKB-SubCell"/>
</dbReference>
<accession>A0A4P6XG52</accession>
<evidence type="ECO:0000256" key="3">
    <source>
        <dbReference type="ARBA" id="ARBA00022448"/>
    </source>
</evidence>
<comment type="subcellular location">
    <subcellularLocation>
        <location evidence="1">Endomembrane system</location>
    </subcellularLocation>
</comment>
<dbReference type="Pfam" id="PF01602">
    <property type="entry name" value="Adaptin_N"/>
    <property type="match status" value="1"/>
</dbReference>
<dbReference type="InterPro" id="IPR002553">
    <property type="entry name" value="Clathrin/coatomer_adapt-like_N"/>
</dbReference>
<organism evidence="10 11">
    <name type="scientific">Metschnikowia aff. pulcherrima</name>
    <dbReference type="NCBI Taxonomy" id="2163413"/>
    <lineage>
        <taxon>Eukaryota</taxon>
        <taxon>Fungi</taxon>
        <taxon>Dikarya</taxon>
        <taxon>Ascomycota</taxon>
        <taxon>Saccharomycotina</taxon>
        <taxon>Pichiomycetes</taxon>
        <taxon>Metschnikowiaceae</taxon>
        <taxon>Metschnikowia</taxon>
    </lineage>
</organism>
<dbReference type="InterPro" id="IPR026739">
    <property type="entry name" value="AP_beta"/>
</dbReference>
<feature type="domain" description="Clathrin/coatomer adaptor adaptin-like N-terminal" evidence="9">
    <location>
        <begin position="15"/>
        <end position="533"/>
    </location>
</feature>
<proteinExistence type="inferred from homology"/>
<evidence type="ECO:0000313" key="10">
    <source>
        <dbReference type="EMBL" id="QBM85629.1"/>
    </source>
</evidence>
<dbReference type="InterPro" id="IPR011989">
    <property type="entry name" value="ARM-like"/>
</dbReference>
<keyword evidence="4 6" id="KW-0653">Protein transport</keyword>
<evidence type="ECO:0000256" key="5">
    <source>
        <dbReference type="ARBA" id="ARBA00023136"/>
    </source>
</evidence>
<dbReference type="Gene3D" id="1.25.10.10">
    <property type="entry name" value="Leucine-rich Repeat Variant"/>
    <property type="match status" value="1"/>
</dbReference>
<reference evidence="11" key="1">
    <citation type="submission" date="2019-03" db="EMBL/GenBank/DDBJ databases">
        <title>Snf2 controls pulcherriminic acid biosynthesis and connects pigmentation and antifungal activity of the yeast Metschnikowia pulcherrima.</title>
        <authorList>
            <person name="Gore-Lloyd D."/>
            <person name="Sumann I."/>
            <person name="Brachmann A.O."/>
            <person name="Schneeberger K."/>
            <person name="Ortiz-Merino R.A."/>
            <person name="Moreno-Beltran M."/>
            <person name="Schlaefli M."/>
            <person name="Kirner P."/>
            <person name="Santos Kron A."/>
            <person name="Wolfe K.H."/>
            <person name="Piel J."/>
            <person name="Ahrens C.H."/>
            <person name="Henk D."/>
            <person name="Freimoser F.M."/>
        </authorList>
    </citation>
    <scope>NUCLEOTIDE SEQUENCE [LARGE SCALE GENOMIC DNA]</scope>
    <source>
        <strain evidence="11">APC 1.2</strain>
    </source>
</reference>
<evidence type="ECO:0000313" key="11">
    <source>
        <dbReference type="Proteomes" id="UP000292447"/>
    </source>
</evidence>
<evidence type="ECO:0000256" key="7">
    <source>
        <dbReference type="PROSITE-ProRule" id="PRU00259"/>
    </source>
</evidence>
<name>A0A4P6XG52_9ASCO</name>
<feature type="compositionally biased region" description="Basic and acidic residues" evidence="8">
    <location>
        <begin position="659"/>
        <end position="668"/>
    </location>
</feature>
<dbReference type="SUPFAM" id="SSF48371">
    <property type="entry name" value="ARM repeat"/>
    <property type="match status" value="1"/>
</dbReference>
<dbReference type="GO" id="GO:0030276">
    <property type="term" value="F:clathrin binding"/>
    <property type="evidence" value="ECO:0007669"/>
    <property type="project" value="InterPro"/>
</dbReference>
<dbReference type="AlphaFoldDB" id="A0A4P6XG52"/>
<evidence type="ECO:0000256" key="4">
    <source>
        <dbReference type="ARBA" id="ARBA00022927"/>
    </source>
</evidence>
<dbReference type="EMBL" id="CP034456">
    <property type="protein sequence ID" value="QBM85629.1"/>
    <property type="molecule type" value="Genomic_DNA"/>
</dbReference>
<feature type="region of interest" description="Disordered" evidence="8">
    <location>
        <begin position="622"/>
        <end position="687"/>
    </location>
</feature>
<dbReference type="PROSITE" id="PS50176">
    <property type="entry name" value="ARM_REPEAT"/>
    <property type="match status" value="1"/>
</dbReference>
<comment type="function">
    <text evidence="6">Adaptins are components of the adaptor complexes which link clathrin to receptors in coated vesicles. Clathrin-associated protein complexes are believed to interact with the cytoplasmic tails of membrane proteins, leading to their selection and concentration.</text>
</comment>
<dbReference type="PANTHER" id="PTHR11134">
    <property type="entry name" value="ADAPTOR COMPLEX SUBUNIT BETA FAMILY MEMBER"/>
    <property type="match status" value="1"/>
</dbReference>
<evidence type="ECO:0000256" key="2">
    <source>
        <dbReference type="ARBA" id="ARBA00006613"/>
    </source>
</evidence>
<dbReference type="PIRSF" id="PIRSF002291">
    <property type="entry name" value="AP_complex_beta"/>
    <property type="match status" value="1"/>
</dbReference>
<dbReference type="InterPro" id="IPR016342">
    <property type="entry name" value="AP_complex_bsu_1_2_4"/>
</dbReference>
<dbReference type="InterPro" id="IPR016024">
    <property type="entry name" value="ARM-type_fold"/>
</dbReference>
<protein>
    <recommendedName>
        <fullName evidence="6">AP complex subunit beta</fullName>
    </recommendedName>
</protein>
<dbReference type="Proteomes" id="UP000292447">
    <property type="component" value="Chromosome I"/>
</dbReference>
<keyword evidence="5 6" id="KW-0472">Membrane</keyword>
<sequence>MDAKYFGKSKASELSAELAQARKKLKPQQRVKIVMKKVVANIILNRPELALLMPEIIALMVIDDYEIRRMCCHYIAHYAVLNPQQAAGAVEFFVRFVGDLDPMLRSLALKTSASVPLKPFLALAFELTRVLLGDSNPHVRTTAAFAVARLYQHDSRKTVSHGLIEQLNELLYDENQTVVASALAALRSITDTLGSMSLNINKEHLLALMRLANAANEWRQVYLLSALMAYVPQTCQDAIEMVEAVLPALQHENAAVVLNGVKVVLYLSNYIDTPELVVPSLPAKLGAVLVSLLSKPPELQFLVLRNVILLLLGKSYLISVDVELFFWKFDDPIFIKDTKLEIIYLLANEHNIDVVFRELEEYATEVDSKMARKAIRAFGNLSLKSEAAAARCVDILLDLISNGISYIVQEASVVVKNILRKYPGKFSQLLHSIVSHYELMEEADAKLAVTWIVGQFAEEISDADAILKYLTASFSEEPLEVQYAMVTAVVKYYVHYPVEGEKLVLDVLKCATEESDNPDLRDRGFFYWRLITHPQNAGEDGEFQKRTKEIVLNMNPEVNSENDKIDPAILEELELNFGSLASIYLKPVMQVFRLSKRKLLAPSPALQSRRRADLSYYMNNATLQPIERPPRRENHKKPLPPVSRNMSTSSFGTSSSKASLEKNRKESLGQKLTRKASVITRRKSVKY</sequence>